<reference evidence="1" key="1">
    <citation type="submission" date="2020-09" db="EMBL/GenBank/DDBJ databases">
        <title>A novel bacterium of genus Paenibacillus, isolated from South China Sea.</title>
        <authorList>
            <person name="Huang H."/>
            <person name="Mo K."/>
            <person name="Hu Y."/>
        </authorList>
    </citation>
    <scope>NUCLEOTIDE SEQUENCE</scope>
    <source>
        <strain evidence="1">IB182493</strain>
    </source>
</reference>
<name>A0A927CHX8_9BACL</name>
<dbReference type="AlphaFoldDB" id="A0A927CHX8"/>
<sequence>MQKMHLTYRKSALTGHEAQVKQLLDSSVSCHFHTTITKLIAGANHESIERVELTNHETGEATMLPVDGVIINHGYERDSALLENSSLRIERSENFYIAGQPEQRIVHRSAVRAIS</sequence>
<gene>
    <name evidence="1" type="ORF">IDH41_04530</name>
</gene>
<dbReference type="EMBL" id="JACXIY010000005">
    <property type="protein sequence ID" value="MBD2867834.1"/>
    <property type="molecule type" value="Genomic_DNA"/>
</dbReference>
<accession>A0A927CHX8</accession>
<dbReference type="Gene3D" id="3.50.50.60">
    <property type="entry name" value="FAD/NAD(P)-binding domain"/>
    <property type="match status" value="2"/>
</dbReference>
<keyword evidence="2" id="KW-1185">Reference proteome</keyword>
<evidence type="ECO:0000313" key="2">
    <source>
        <dbReference type="Proteomes" id="UP000632125"/>
    </source>
</evidence>
<dbReference type="InterPro" id="IPR036188">
    <property type="entry name" value="FAD/NAD-bd_sf"/>
</dbReference>
<dbReference type="Proteomes" id="UP000632125">
    <property type="component" value="Unassembled WGS sequence"/>
</dbReference>
<evidence type="ECO:0000313" key="1">
    <source>
        <dbReference type="EMBL" id="MBD2867834.1"/>
    </source>
</evidence>
<protein>
    <submittedName>
        <fullName evidence="1">NAD(P)/FAD-dependent oxidoreductase</fullName>
    </submittedName>
</protein>
<organism evidence="1 2">
    <name type="scientific">Paenibacillus arenilitoris</name>
    <dbReference type="NCBI Taxonomy" id="2772299"/>
    <lineage>
        <taxon>Bacteria</taxon>
        <taxon>Bacillati</taxon>
        <taxon>Bacillota</taxon>
        <taxon>Bacilli</taxon>
        <taxon>Bacillales</taxon>
        <taxon>Paenibacillaceae</taxon>
        <taxon>Paenibacillus</taxon>
    </lineage>
</organism>
<dbReference type="SUPFAM" id="SSF51905">
    <property type="entry name" value="FAD/NAD(P)-binding domain"/>
    <property type="match status" value="1"/>
</dbReference>
<proteinExistence type="predicted"/>
<comment type="caution">
    <text evidence="1">The sequence shown here is derived from an EMBL/GenBank/DDBJ whole genome shotgun (WGS) entry which is preliminary data.</text>
</comment>